<dbReference type="InterPro" id="IPR005625">
    <property type="entry name" value="PepSY-ass_TM"/>
</dbReference>
<evidence type="ECO:0000313" key="4">
    <source>
        <dbReference type="Proteomes" id="UP000183685"/>
    </source>
</evidence>
<organism evidence="3 4">
    <name type="scientific">Kordiimonas lacus</name>
    <dbReference type="NCBI Taxonomy" id="637679"/>
    <lineage>
        <taxon>Bacteria</taxon>
        <taxon>Pseudomonadati</taxon>
        <taxon>Pseudomonadota</taxon>
        <taxon>Alphaproteobacteria</taxon>
        <taxon>Kordiimonadales</taxon>
        <taxon>Kordiimonadaceae</taxon>
        <taxon>Kordiimonas</taxon>
    </lineage>
</organism>
<dbReference type="Pfam" id="PF03929">
    <property type="entry name" value="PepSY_TM"/>
    <property type="match status" value="1"/>
</dbReference>
<sequence length="351" mass="38274">MKKRIRKTHRAISLAVAAFWLVQVLTGVTLQFHQEIDSLTLPDAEYSLDFDAIDGSLANMLAGRPGSRVPFAYVANGSFGAFDAYVVDASGSYSVLRIDGQGMVHRELPSNPEILDAGLFELVLELHAKLWAGDLGHIIVGVSGFLLFTNMMLGLKLAWPKRGTWKKAVSWPRVTTGPAGMYGFHRALGLAFIVPATLFVGAGVLLAWEDQLAVPFGAPQPAPEVAAVPNLNAVGLAKAVAAAQDRFPQAKVSMFTLPSSTKPYYRIRLLQAGELRRLYGETTVYVDAQDGKVLKAYDALALPVGQRFLNSFYGIHTGGTFGLIGRLLSIITGLWLLAMMVFGLRLWWLRR</sequence>
<dbReference type="EMBL" id="FNAK01000010">
    <property type="protein sequence ID" value="SDE74023.1"/>
    <property type="molecule type" value="Genomic_DNA"/>
</dbReference>
<evidence type="ECO:0000259" key="2">
    <source>
        <dbReference type="Pfam" id="PF03413"/>
    </source>
</evidence>
<feature type="transmembrane region" description="Helical" evidence="1">
    <location>
        <begin position="135"/>
        <end position="159"/>
    </location>
</feature>
<dbReference type="STRING" id="637679.GCA_001550055_02377"/>
<evidence type="ECO:0000313" key="3">
    <source>
        <dbReference type="EMBL" id="SDE74023.1"/>
    </source>
</evidence>
<accession>A0A1G7FDJ5</accession>
<keyword evidence="1" id="KW-0472">Membrane</keyword>
<keyword evidence="1" id="KW-0812">Transmembrane</keyword>
<protein>
    <submittedName>
        <fullName evidence="3">Uncharacterized iron-regulated membrane protein</fullName>
    </submittedName>
</protein>
<dbReference type="RefSeq" id="WP_068305309.1">
    <property type="nucleotide sequence ID" value="NZ_FNAK01000010.1"/>
</dbReference>
<dbReference type="PANTHER" id="PTHR34219">
    <property type="entry name" value="IRON-REGULATED INNER MEMBRANE PROTEIN-RELATED"/>
    <property type="match status" value="1"/>
</dbReference>
<reference evidence="3 4" key="1">
    <citation type="submission" date="2016-10" db="EMBL/GenBank/DDBJ databases">
        <authorList>
            <person name="de Groot N.N."/>
        </authorList>
    </citation>
    <scope>NUCLEOTIDE SEQUENCE [LARGE SCALE GENOMIC DNA]</scope>
    <source>
        <strain evidence="3 4">CGMCC 1.9109</strain>
    </source>
</reference>
<dbReference type="AlphaFoldDB" id="A0A1G7FDJ5"/>
<dbReference type="InterPro" id="IPR025711">
    <property type="entry name" value="PepSY"/>
</dbReference>
<feature type="transmembrane region" description="Helical" evidence="1">
    <location>
        <begin position="187"/>
        <end position="208"/>
    </location>
</feature>
<dbReference type="Pfam" id="PF03413">
    <property type="entry name" value="PepSY"/>
    <property type="match status" value="1"/>
</dbReference>
<feature type="domain" description="PepSY" evidence="2">
    <location>
        <begin position="235"/>
        <end position="296"/>
    </location>
</feature>
<dbReference type="Proteomes" id="UP000183685">
    <property type="component" value="Unassembled WGS sequence"/>
</dbReference>
<feature type="transmembrane region" description="Helical" evidence="1">
    <location>
        <begin position="327"/>
        <end position="348"/>
    </location>
</feature>
<keyword evidence="4" id="KW-1185">Reference proteome</keyword>
<gene>
    <name evidence="3" type="ORF">SAMN04488071_3701</name>
</gene>
<evidence type="ECO:0000256" key="1">
    <source>
        <dbReference type="SAM" id="Phobius"/>
    </source>
</evidence>
<proteinExistence type="predicted"/>
<keyword evidence="1" id="KW-1133">Transmembrane helix</keyword>
<name>A0A1G7FDJ5_9PROT</name>